<reference evidence="8 9" key="1">
    <citation type="journal article" date="2016" name="Nat. Commun.">
        <title>Thousands of microbial genomes shed light on interconnected biogeochemical processes in an aquifer system.</title>
        <authorList>
            <person name="Anantharaman K."/>
            <person name="Brown C.T."/>
            <person name="Hug L.A."/>
            <person name="Sharon I."/>
            <person name="Castelle C.J."/>
            <person name="Probst A.J."/>
            <person name="Thomas B.C."/>
            <person name="Singh A."/>
            <person name="Wilkins M.J."/>
            <person name="Karaoz U."/>
            <person name="Brodie E.L."/>
            <person name="Williams K.H."/>
            <person name="Hubbard S.S."/>
            <person name="Banfield J.F."/>
        </authorList>
    </citation>
    <scope>NUCLEOTIDE SEQUENCE [LARGE SCALE GENOMIC DNA]</scope>
</reference>
<evidence type="ECO:0000313" key="8">
    <source>
        <dbReference type="EMBL" id="OHA02978.1"/>
    </source>
</evidence>
<evidence type="ECO:0000256" key="7">
    <source>
        <dbReference type="RuleBase" id="RU003872"/>
    </source>
</evidence>
<dbReference type="HAMAP" id="MF_01345_B">
    <property type="entry name" value="Ribosomal_uS17_B"/>
    <property type="match status" value="1"/>
</dbReference>
<evidence type="ECO:0000256" key="6">
    <source>
        <dbReference type="HAMAP-Rule" id="MF_01345"/>
    </source>
</evidence>
<dbReference type="PROSITE" id="PS00056">
    <property type="entry name" value="RIBOSOMAL_S17"/>
    <property type="match status" value="1"/>
</dbReference>
<dbReference type="InterPro" id="IPR000266">
    <property type="entry name" value="Ribosomal_uS17"/>
</dbReference>
<dbReference type="Pfam" id="PF00366">
    <property type="entry name" value="Ribosomal_S17"/>
    <property type="match status" value="1"/>
</dbReference>
<accession>A0A1G2KU17</accession>
<dbReference type="Gene3D" id="2.40.50.140">
    <property type="entry name" value="Nucleic acid-binding proteins"/>
    <property type="match status" value="1"/>
</dbReference>
<dbReference type="InterPro" id="IPR012340">
    <property type="entry name" value="NA-bd_OB-fold"/>
</dbReference>
<dbReference type="InterPro" id="IPR019984">
    <property type="entry name" value="Ribosomal_uS17_bact/chlr"/>
</dbReference>
<comment type="subunit">
    <text evidence="6">Part of the 30S ribosomal subunit.</text>
</comment>
<keyword evidence="5 6" id="KW-0687">Ribonucleoprotein</keyword>
<sequence length="90" mass="10590">MRTVQGTVVSTKMQKTIVVRVDRLKKHPKYGKYYRVSGKFKAHDEKGEYRSGDIVLLEETRPLSRDKRWRVTSLVKRPAEIETENQQEAQ</sequence>
<gene>
    <name evidence="6" type="primary">rpsQ</name>
    <name evidence="8" type="ORF">A3J58_02035</name>
</gene>
<dbReference type="EMBL" id="MHQM01000034">
    <property type="protein sequence ID" value="OHA02978.1"/>
    <property type="molecule type" value="Genomic_DNA"/>
</dbReference>
<dbReference type="PANTHER" id="PTHR10744">
    <property type="entry name" value="40S RIBOSOMAL PROTEIN S11 FAMILY MEMBER"/>
    <property type="match status" value="1"/>
</dbReference>
<dbReference type="GO" id="GO:0006412">
    <property type="term" value="P:translation"/>
    <property type="evidence" value="ECO:0007669"/>
    <property type="project" value="UniProtKB-UniRule"/>
</dbReference>
<name>A0A1G2KU17_9BACT</name>
<protein>
    <recommendedName>
        <fullName evidence="6">Small ribosomal subunit protein uS17</fullName>
    </recommendedName>
</protein>
<evidence type="ECO:0000256" key="1">
    <source>
        <dbReference type="ARBA" id="ARBA00010254"/>
    </source>
</evidence>
<dbReference type="InterPro" id="IPR019979">
    <property type="entry name" value="Ribosomal_uS17_CS"/>
</dbReference>
<dbReference type="GO" id="GO:0003735">
    <property type="term" value="F:structural constituent of ribosome"/>
    <property type="evidence" value="ECO:0007669"/>
    <property type="project" value="UniProtKB-UniRule"/>
</dbReference>
<dbReference type="AlphaFoldDB" id="A0A1G2KU17"/>
<comment type="function">
    <text evidence="6">One of the primary rRNA binding proteins, it binds specifically to the 5'-end of 16S ribosomal RNA.</text>
</comment>
<dbReference type="CDD" id="cd00364">
    <property type="entry name" value="Ribosomal_uS17"/>
    <property type="match status" value="1"/>
</dbReference>
<dbReference type="Proteomes" id="UP000178510">
    <property type="component" value="Unassembled WGS sequence"/>
</dbReference>
<dbReference type="GO" id="GO:0019843">
    <property type="term" value="F:rRNA binding"/>
    <property type="evidence" value="ECO:0007669"/>
    <property type="project" value="UniProtKB-UniRule"/>
</dbReference>
<dbReference type="SUPFAM" id="SSF50249">
    <property type="entry name" value="Nucleic acid-binding proteins"/>
    <property type="match status" value="1"/>
</dbReference>
<dbReference type="NCBIfam" id="TIGR03635">
    <property type="entry name" value="uS17_bact"/>
    <property type="match status" value="1"/>
</dbReference>
<keyword evidence="2 6" id="KW-0699">rRNA-binding</keyword>
<keyword evidence="3 6" id="KW-0694">RNA-binding</keyword>
<dbReference type="NCBIfam" id="NF004123">
    <property type="entry name" value="PRK05610.1"/>
    <property type="match status" value="1"/>
</dbReference>
<organism evidence="8 9">
    <name type="scientific">Candidatus Sungbacteria bacterium RIFCSPHIGHO2_02_FULL_52_23</name>
    <dbReference type="NCBI Taxonomy" id="1802274"/>
    <lineage>
        <taxon>Bacteria</taxon>
        <taxon>Candidatus Sungiibacteriota</taxon>
    </lineage>
</organism>
<evidence type="ECO:0000313" key="9">
    <source>
        <dbReference type="Proteomes" id="UP000178510"/>
    </source>
</evidence>
<dbReference type="GO" id="GO:0022627">
    <property type="term" value="C:cytosolic small ribosomal subunit"/>
    <property type="evidence" value="ECO:0007669"/>
    <property type="project" value="UniProtKB-UniRule"/>
</dbReference>
<comment type="caution">
    <text evidence="8">The sequence shown here is derived from an EMBL/GenBank/DDBJ whole genome shotgun (WGS) entry which is preliminary data.</text>
</comment>
<comment type="similarity">
    <text evidence="1 6 7">Belongs to the universal ribosomal protein uS17 family.</text>
</comment>
<evidence type="ECO:0000256" key="5">
    <source>
        <dbReference type="ARBA" id="ARBA00023274"/>
    </source>
</evidence>
<dbReference type="PANTHER" id="PTHR10744:SF1">
    <property type="entry name" value="SMALL RIBOSOMAL SUBUNIT PROTEIN US17M"/>
    <property type="match status" value="1"/>
</dbReference>
<dbReference type="STRING" id="1802274.A3J58_02035"/>
<keyword evidence="4 6" id="KW-0689">Ribosomal protein</keyword>
<evidence type="ECO:0000256" key="4">
    <source>
        <dbReference type="ARBA" id="ARBA00022980"/>
    </source>
</evidence>
<dbReference type="PRINTS" id="PR00973">
    <property type="entry name" value="RIBOSOMALS17"/>
</dbReference>
<proteinExistence type="inferred from homology"/>
<evidence type="ECO:0000256" key="3">
    <source>
        <dbReference type="ARBA" id="ARBA00022884"/>
    </source>
</evidence>
<evidence type="ECO:0000256" key="2">
    <source>
        <dbReference type="ARBA" id="ARBA00022730"/>
    </source>
</evidence>